<dbReference type="Proteomes" id="UP000541033">
    <property type="component" value="Unassembled WGS sequence"/>
</dbReference>
<organism evidence="2 3">
    <name type="scientific">Lysinibacter cavernae</name>
    <dbReference type="NCBI Taxonomy" id="1640652"/>
    <lineage>
        <taxon>Bacteria</taxon>
        <taxon>Bacillati</taxon>
        <taxon>Actinomycetota</taxon>
        <taxon>Actinomycetes</taxon>
        <taxon>Micrococcales</taxon>
        <taxon>Microbacteriaceae</taxon>
        <taxon>Lysinibacter</taxon>
    </lineage>
</organism>
<keyword evidence="1" id="KW-0812">Transmembrane</keyword>
<evidence type="ECO:0000256" key="1">
    <source>
        <dbReference type="SAM" id="Phobius"/>
    </source>
</evidence>
<keyword evidence="1" id="KW-1133">Transmembrane helix</keyword>
<name>A0A7X5TSR5_9MICO</name>
<dbReference type="RefSeq" id="WP_167148866.1">
    <property type="nucleotide sequence ID" value="NZ_JAAMOX010000001.1"/>
</dbReference>
<keyword evidence="1" id="KW-0472">Membrane</keyword>
<feature type="transmembrane region" description="Helical" evidence="1">
    <location>
        <begin position="342"/>
        <end position="373"/>
    </location>
</feature>
<feature type="transmembrane region" description="Helical" evidence="1">
    <location>
        <begin position="83"/>
        <end position="107"/>
    </location>
</feature>
<reference evidence="2 3" key="1">
    <citation type="submission" date="2020-02" db="EMBL/GenBank/DDBJ databases">
        <title>Sequencing the genomes of 1000 actinobacteria strains.</title>
        <authorList>
            <person name="Klenk H.-P."/>
        </authorList>
    </citation>
    <scope>NUCLEOTIDE SEQUENCE [LARGE SCALE GENOMIC DNA]</scope>
    <source>
        <strain evidence="2 3">DSM 27960</strain>
    </source>
</reference>
<gene>
    <name evidence="2" type="ORF">FHX76_001203</name>
</gene>
<evidence type="ECO:0000313" key="2">
    <source>
        <dbReference type="EMBL" id="NIH53335.1"/>
    </source>
</evidence>
<evidence type="ECO:0000313" key="3">
    <source>
        <dbReference type="Proteomes" id="UP000541033"/>
    </source>
</evidence>
<dbReference type="AlphaFoldDB" id="A0A7X5TSR5"/>
<evidence type="ECO:0008006" key="4">
    <source>
        <dbReference type="Google" id="ProtNLM"/>
    </source>
</evidence>
<sequence>MSFDTLDGARRNYQALRYQPNAQAIQSFREFAERQYPEASKAASGSIFARILVIVVIAPMLFFLFLSMLGMLVSVVSGSSSPLYFVAGLVVTLILAGACGFGIWAFVKGLRSGGVYPAWFKLFYFANENGFRFTPLTTNPFYPGMIFNIGSGRQSSNRIHSAPNQRFFDMGTMRFVTGSGKNQTTHIWGYLTFQLDRRLPHIVLDSKQNNGNLFGLEMSNLPSSFSKDQRLSLEGNFDDYFTLYCPSQYERDALYVLTPDLMALLIDHSAPFDVEIVDDLVFVYSQRGFDLSDEALTRRLFGILDTVGAKTLRQSHRYADDRVPDSSMNVVAVPGQRLRSRWWVAIVTALVIVFGLPLLGILTTMIGGLIAVLTGSGR</sequence>
<dbReference type="EMBL" id="JAAMOX010000001">
    <property type="protein sequence ID" value="NIH53335.1"/>
    <property type="molecule type" value="Genomic_DNA"/>
</dbReference>
<keyword evidence="3" id="KW-1185">Reference proteome</keyword>
<feature type="transmembrane region" description="Helical" evidence="1">
    <location>
        <begin position="51"/>
        <end position="77"/>
    </location>
</feature>
<proteinExistence type="predicted"/>
<comment type="caution">
    <text evidence="2">The sequence shown here is derived from an EMBL/GenBank/DDBJ whole genome shotgun (WGS) entry which is preliminary data.</text>
</comment>
<protein>
    <recommendedName>
        <fullName evidence="4">DUF3137 domain-containing protein</fullName>
    </recommendedName>
</protein>
<accession>A0A7X5TSR5</accession>